<gene>
    <name evidence="5" type="ORF">SAMN05443507_11648</name>
</gene>
<dbReference type="STRING" id="1830138.SAMN05443507_11648"/>
<dbReference type="OrthoDB" id="9804559at2"/>
<reference evidence="6" key="1">
    <citation type="submission" date="2016-11" db="EMBL/GenBank/DDBJ databases">
        <authorList>
            <person name="Varghese N."/>
            <person name="Submissions S."/>
        </authorList>
    </citation>
    <scope>NUCLEOTIDE SEQUENCE [LARGE SCALE GENOMIC DNA]</scope>
    <source>
        <strain evidence="6">USBA-503</strain>
    </source>
</reference>
<feature type="domain" description="Flagellar basal-body/hook protein C-terminal" evidence="3">
    <location>
        <begin position="213"/>
        <end position="256"/>
    </location>
</feature>
<dbReference type="InterPro" id="IPR037925">
    <property type="entry name" value="FlgE/F/G-like"/>
</dbReference>
<name>A0A1M6TE23_9BACL</name>
<keyword evidence="6" id="KW-1185">Reference proteome</keyword>
<keyword evidence="2" id="KW-0975">Bacterial flagellum</keyword>
<sequence>MQSMWTGLDGVNAASQWLNAISGNIANLDSVGYASQNGSFADTLTRQLSSAATAPSVASRYTLPGYWGGSGAYFTQPEIDFSQMPLQATGNTMDAAISGPGFFTVQSLSGQTLLTKAGNFIWSKQPNGSFALSLPDGSLLLDTQHQPIIQPNSAASMSIGKDGQIFFNGKPGPKLNIVQVAVPSQSLIPQSNDTYAIAQGWKAIPSPQSTVLQGYLSQSNVNITNELVKLMQAQELYSLNAQSLKMSNQMMGIANTIL</sequence>
<evidence type="ECO:0000313" key="5">
    <source>
        <dbReference type="EMBL" id="SHK55220.1"/>
    </source>
</evidence>
<dbReference type="GO" id="GO:0071978">
    <property type="term" value="P:bacterial-type flagellum-dependent swarming motility"/>
    <property type="evidence" value="ECO:0007669"/>
    <property type="project" value="TreeGrafter"/>
</dbReference>
<evidence type="ECO:0000313" key="6">
    <source>
        <dbReference type="Proteomes" id="UP000184016"/>
    </source>
</evidence>
<dbReference type="PANTHER" id="PTHR30435:SF19">
    <property type="entry name" value="FLAGELLAR BASAL-BODY ROD PROTEIN FLGG"/>
    <property type="match status" value="1"/>
</dbReference>
<keyword evidence="5" id="KW-0282">Flagellum</keyword>
<dbReference type="EMBL" id="FRAF01000016">
    <property type="protein sequence ID" value="SHK55220.1"/>
    <property type="molecule type" value="Genomic_DNA"/>
</dbReference>
<keyword evidence="5" id="KW-0969">Cilium</keyword>
<dbReference type="InterPro" id="IPR053967">
    <property type="entry name" value="LlgE_F_G-like_D1"/>
</dbReference>
<dbReference type="GO" id="GO:0009425">
    <property type="term" value="C:bacterial-type flagellum basal body"/>
    <property type="evidence" value="ECO:0007669"/>
    <property type="project" value="UniProtKB-SubCell"/>
</dbReference>
<evidence type="ECO:0000256" key="2">
    <source>
        <dbReference type="RuleBase" id="RU362116"/>
    </source>
</evidence>
<evidence type="ECO:0000259" key="4">
    <source>
        <dbReference type="Pfam" id="PF22692"/>
    </source>
</evidence>
<evidence type="ECO:0000259" key="3">
    <source>
        <dbReference type="Pfam" id="PF06429"/>
    </source>
</evidence>
<dbReference type="NCBIfam" id="TIGR03506">
    <property type="entry name" value="FlgEFG_subfam"/>
    <property type="match status" value="1"/>
</dbReference>
<dbReference type="InterPro" id="IPR010930">
    <property type="entry name" value="Flg_bb/hook_C_dom"/>
</dbReference>
<dbReference type="Pfam" id="PF22692">
    <property type="entry name" value="LlgE_F_G_D1"/>
    <property type="match status" value="1"/>
</dbReference>
<dbReference type="InterPro" id="IPR020013">
    <property type="entry name" value="Flagellar_FlgE/F/G"/>
</dbReference>
<keyword evidence="5" id="KW-0966">Cell projection</keyword>
<dbReference type="Pfam" id="PF06429">
    <property type="entry name" value="Flg_bbr_C"/>
    <property type="match status" value="1"/>
</dbReference>
<evidence type="ECO:0000256" key="1">
    <source>
        <dbReference type="ARBA" id="ARBA00009677"/>
    </source>
</evidence>
<organism evidence="5 6">
    <name type="scientific">Alicyclobacillus tolerans</name>
    <dbReference type="NCBI Taxonomy" id="90970"/>
    <lineage>
        <taxon>Bacteria</taxon>
        <taxon>Bacillati</taxon>
        <taxon>Bacillota</taxon>
        <taxon>Bacilli</taxon>
        <taxon>Bacillales</taxon>
        <taxon>Alicyclobacillaceae</taxon>
        <taxon>Alicyclobacillus</taxon>
    </lineage>
</organism>
<comment type="subcellular location">
    <subcellularLocation>
        <location evidence="2">Bacterial flagellum basal body</location>
    </subcellularLocation>
</comment>
<dbReference type="PANTHER" id="PTHR30435">
    <property type="entry name" value="FLAGELLAR PROTEIN"/>
    <property type="match status" value="1"/>
</dbReference>
<accession>A0A1M6TE23</accession>
<dbReference type="RefSeq" id="WP_072874461.1">
    <property type="nucleotide sequence ID" value="NZ_FRAF01000016.1"/>
</dbReference>
<feature type="domain" description="Flagellar hook protein FlgE/F/G-like D1" evidence="4">
    <location>
        <begin position="96"/>
        <end position="166"/>
    </location>
</feature>
<protein>
    <submittedName>
        <fullName evidence="5">Flagellar basal-body rod protein FlgG</fullName>
    </submittedName>
</protein>
<dbReference type="AlphaFoldDB" id="A0A1M6TE23"/>
<proteinExistence type="inferred from homology"/>
<comment type="similarity">
    <text evidence="1 2">Belongs to the flagella basal body rod proteins family.</text>
</comment>
<dbReference type="Proteomes" id="UP000184016">
    <property type="component" value="Unassembled WGS sequence"/>
</dbReference>
<dbReference type="SUPFAM" id="SSF117143">
    <property type="entry name" value="Flagellar hook protein flgE"/>
    <property type="match status" value="1"/>
</dbReference>